<evidence type="ECO:0000313" key="1">
    <source>
        <dbReference type="EMBL" id="GGH13623.1"/>
    </source>
</evidence>
<protein>
    <recommendedName>
        <fullName evidence="3">Nucleotidyltransferase domain-containing protein</fullName>
    </recommendedName>
</protein>
<accession>A0ABQ1Y6X0</accession>
<evidence type="ECO:0000313" key="2">
    <source>
        <dbReference type="Proteomes" id="UP000659344"/>
    </source>
</evidence>
<gene>
    <name evidence="1" type="ORF">GCM10008013_06800</name>
</gene>
<proteinExistence type="predicted"/>
<evidence type="ECO:0008006" key="3">
    <source>
        <dbReference type="Google" id="ProtNLM"/>
    </source>
</evidence>
<sequence>MATKEHLLQRLEALGKVLSKKGGALALMGLGSVGIETERLDEYSDLDFFVIVTPGYKQRYIEQLDWLEDTHPLAYYFMNSRVGYKIMFEDGIYGEFAIFEETELEQAAYSEGRIIWKDPSFGNDNIVNPSDHFQKIKQESIDFAINEALTNLYVGLGRYARGEKLSGTKFIQSYAVDGLISVMHLLEQEVDYYPDRFGNERRIEKRYPNFANNLGNMIQGYDKVPESAIHILNYIEDIFPVNARLSSEIRKLAEVCR</sequence>
<dbReference type="EMBL" id="BMFT01000001">
    <property type="protein sequence ID" value="GGH13623.1"/>
    <property type="molecule type" value="Genomic_DNA"/>
</dbReference>
<comment type="caution">
    <text evidence="1">The sequence shown here is derived from an EMBL/GenBank/DDBJ whole genome shotgun (WGS) entry which is preliminary data.</text>
</comment>
<dbReference type="Gene3D" id="3.30.460.10">
    <property type="entry name" value="Beta Polymerase, domain 2"/>
    <property type="match status" value="1"/>
</dbReference>
<name>A0ABQ1Y6X0_9BACL</name>
<dbReference type="RefSeq" id="WP_188535826.1">
    <property type="nucleotide sequence ID" value="NZ_BMFT01000001.1"/>
</dbReference>
<keyword evidence="2" id="KW-1185">Reference proteome</keyword>
<organism evidence="1 2">
    <name type="scientific">Paenibacillus segetis</name>
    <dbReference type="NCBI Taxonomy" id="1325360"/>
    <lineage>
        <taxon>Bacteria</taxon>
        <taxon>Bacillati</taxon>
        <taxon>Bacillota</taxon>
        <taxon>Bacilli</taxon>
        <taxon>Bacillales</taxon>
        <taxon>Paenibacillaceae</taxon>
        <taxon>Paenibacillus</taxon>
    </lineage>
</organism>
<reference evidence="2" key="1">
    <citation type="journal article" date="2019" name="Int. J. Syst. Evol. Microbiol.">
        <title>The Global Catalogue of Microorganisms (GCM) 10K type strain sequencing project: providing services to taxonomists for standard genome sequencing and annotation.</title>
        <authorList>
            <consortium name="The Broad Institute Genomics Platform"/>
            <consortium name="The Broad Institute Genome Sequencing Center for Infectious Disease"/>
            <person name="Wu L."/>
            <person name="Ma J."/>
        </authorList>
    </citation>
    <scope>NUCLEOTIDE SEQUENCE [LARGE SCALE GENOMIC DNA]</scope>
    <source>
        <strain evidence="2">CGMCC 1.12769</strain>
    </source>
</reference>
<dbReference type="Proteomes" id="UP000659344">
    <property type="component" value="Unassembled WGS sequence"/>
</dbReference>
<dbReference type="InterPro" id="IPR043519">
    <property type="entry name" value="NT_sf"/>
</dbReference>